<sequence>MGKILKLYEFAGRSSVLFFEQSQMTIEEFEKIHESVEYIVNLNGTATVEGQMSTEDLPAGEPNEVNFDYDDLLDT</sequence>
<evidence type="ECO:0000313" key="1">
    <source>
        <dbReference type="EMBL" id="RCW70629.1"/>
    </source>
</evidence>
<evidence type="ECO:0000313" key="2">
    <source>
        <dbReference type="Proteomes" id="UP000252585"/>
    </source>
</evidence>
<reference evidence="1 2" key="1">
    <citation type="submission" date="2018-07" db="EMBL/GenBank/DDBJ databases">
        <title>Genomic Encyclopedia of Type Strains, Phase IV (KMG-IV): sequencing the most valuable type-strain genomes for metagenomic binning, comparative biology and taxonomic classification.</title>
        <authorList>
            <person name="Goeker M."/>
        </authorList>
    </citation>
    <scope>NUCLEOTIDE SEQUENCE [LARGE SCALE GENOMIC DNA]</scope>
    <source>
        <strain evidence="1 2">DSM 27696</strain>
    </source>
</reference>
<dbReference type="AlphaFoldDB" id="A0A368XT24"/>
<accession>A0A368XT24</accession>
<proteinExistence type="predicted"/>
<comment type="caution">
    <text evidence="1">The sequence shown here is derived from an EMBL/GenBank/DDBJ whole genome shotgun (WGS) entry which is preliminary data.</text>
</comment>
<gene>
    <name evidence="1" type="ORF">DFR57_10626</name>
</gene>
<dbReference type="EMBL" id="QPJJ01000006">
    <property type="protein sequence ID" value="RCW70629.1"/>
    <property type="molecule type" value="Genomic_DNA"/>
</dbReference>
<dbReference type="RefSeq" id="WP_342768834.1">
    <property type="nucleotide sequence ID" value="NZ_QPJJ01000006.1"/>
</dbReference>
<protein>
    <submittedName>
        <fullName evidence="1">Uncharacterized protein</fullName>
    </submittedName>
</protein>
<keyword evidence="2" id="KW-1185">Reference proteome</keyword>
<dbReference type="Proteomes" id="UP000252585">
    <property type="component" value="Unassembled WGS sequence"/>
</dbReference>
<organism evidence="1 2">
    <name type="scientific">Saliterribacillus persicus</name>
    <dbReference type="NCBI Taxonomy" id="930114"/>
    <lineage>
        <taxon>Bacteria</taxon>
        <taxon>Bacillati</taxon>
        <taxon>Bacillota</taxon>
        <taxon>Bacilli</taxon>
        <taxon>Bacillales</taxon>
        <taxon>Bacillaceae</taxon>
        <taxon>Saliterribacillus</taxon>
    </lineage>
</organism>
<name>A0A368XT24_9BACI</name>